<dbReference type="PROSITE" id="PS01117">
    <property type="entry name" value="HTH_MARR_1"/>
    <property type="match status" value="1"/>
</dbReference>
<dbReference type="Gene3D" id="1.10.10.10">
    <property type="entry name" value="Winged helix-like DNA-binding domain superfamily/Winged helix DNA-binding domain"/>
    <property type="match status" value="1"/>
</dbReference>
<dbReference type="Proteomes" id="UP000305202">
    <property type="component" value="Unassembled WGS sequence"/>
</dbReference>
<sequence>MAKELGRVPFHLMRQLFQEHTSLWQKLLPDLTKPQYSVLCAVADQPGIEQMDLMDAALSTKATLAEMLSRMEKKGLLIKRQGADDKRRRFIFLTAEGIQTLQRSRPVADDIDAAFLSQLSASQQDDLIGLLRAMLRGKSTDMDQ</sequence>
<dbReference type="InterPro" id="IPR000835">
    <property type="entry name" value="HTH_MarR-typ"/>
</dbReference>
<keyword evidence="6" id="KW-1185">Reference proteome</keyword>
<evidence type="ECO:0000259" key="4">
    <source>
        <dbReference type="PROSITE" id="PS50995"/>
    </source>
</evidence>
<evidence type="ECO:0000256" key="2">
    <source>
        <dbReference type="ARBA" id="ARBA00023125"/>
    </source>
</evidence>
<comment type="caution">
    <text evidence="5">The sequence shown here is derived from an EMBL/GenBank/DDBJ whole genome shotgun (WGS) entry which is preliminary data.</text>
</comment>
<reference evidence="5 6" key="1">
    <citation type="submission" date="2019-04" db="EMBL/GenBank/DDBJ databases">
        <authorList>
            <person name="Li M."/>
            <person name="Gao C."/>
        </authorList>
    </citation>
    <scope>NUCLEOTIDE SEQUENCE [LARGE SCALE GENOMIC DNA]</scope>
    <source>
        <strain evidence="5 6">BGMRC 2031</strain>
    </source>
</reference>
<name>A0ABY2SFH0_9HYPH</name>
<protein>
    <submittedName>
        <fullName evidence="5">MarR family transcriptional regulator</fullName>
    </submittedName>
</protein>
<proteinExistence type="predicted"/>
<keyword evidence="2" id="KW-0238">DNA-binding</keyword>
<evidence type="ECO:0000313" key="6">
    <source>
        <dbReference type="Proteomes" id="UP000305202"/>
    </source>
</evidence>
<feature type="domain" description="HTH marR-type" evidence="4">
    <location>
        <begin position="1"/>
        <end position="136"/>
    </location>
</feature>
<dbReference type="RefSeq" id="WP_136992233.1">
    <property type="nucleotide sequence ID" value="NZ_SZPQ01000039.1"/>
</dbReference>
<evidence type="ECO:0000256" key="1">
    <source>
        <dbReference type="ARBA" id="ARBA00023015"/>
    </source>
</evidence>
<gene>
    <name evidence="5" type="ORF">FCN80_20625</name>
</gene>
<dbReference type="SMART" id="SM00347">
    <property type="entry name" value="HTH_MARR"/>
    <property type="match status" value="1"/>
</dbReference>
<keyword evidence="3" id="KW-0804">Transcription</keyword>
<dbReference type="PANTHER" id="PTHR42756:SF1">
    <property type="entry name" value="TRANSCRIPTIONAL REPRESSOR OF EMRAB OPERON"/>
    <property type="match status" value="1"/>
</dbReference>
<evidence type="ECO:0000256" key="3">
    <source>
        <dbReference type="ARBA" id="ARBA00023163"/>
    </source>
</evidence>
<dbReference type="InterPro" id="IPR036390">
    <property type="entry name" value="WH_DNA-bd_sf"/>
</dbReference>
<dbReference type="PROSITE" id="PS50995">
    <property type="entry name" value="HTH_MARR_2"/>
    <property type="match status" value="1"/>
</dbReference>
<dbReference type="Pfam" id="PF01047">
    <property type="entry name" value="MarR"/>
    <property type="match status" value="1"/>
</dbReference>
<dbReference type="SUPFAM" id="SSF46785">
    <property type="entry name" value="Winged helix' DNA-binding domain"/>
    <property type="match status" value="1"/>
</dbReference>
<accession>A0ABY2SFH0</accession>
<evidence type="ECO:0000313" key="5">
    <source>
        <dbReference type="EMBL" id="TKI03728.1"/>
    </source>
</evidence>
<keyword evidence="1" id="KW-0805">Transcription regulation</keyword>
<dbReference type="InterPro" id="IPR036388">
    <property type="entry name" value="WH-like_DNA-bd_sf"/>
</dbReference>
<organism evidence="5 6">
    <name type="scientific">Martelella alba</name>
    <dbReference type="NCBI Taxonomy" id="2590451"/>
    <lineage>
        <taxon>Bacteria</taxon>
        <taxon>Pseudomonadati</taxon>
        <taxon>Pseudomonadota</taxon>
        <taxon>Alphaproteobacteria</taxon>
        <taxon>Hyphomicrobiales</taxon>
        <taxon>Aurantimonadaceae</taxon>
        <taxon>Martelella</taxon>
    </lineage>
</organism>
<dbReference type="InterPro" id="IPR023187">
    <property type="entry name" value="Tscrpt_reg_MarR-type_CS"/>
</dbReference>
<dbReference type="EMBL" id="SZPQ01000039">
    <property type="protein sequence ID" value="TKI03728.1"/>
    <property type="molecule type" value="Genomic_DNA"/>
</dbReference>
<dbReference type="PANTHER" id="PTHR42756">
    <property type="entry name" value="TRANSCRIPTIONAL REGULATOR, MARR"/>
    <property type="match status" value="1"/>
</dbReference>